<proteinExistence type="inferred from homology"/>
<dbReference type="PANTHER" id="PTHR43669">
    <property type="entry name" value="5-KETO-D-GLUCONATE 5-REDUCTASE"/>
    <property type="match status" value="1"/>
</dbReference>
<gene>
    <name evidence="5" type="ORF">ANTHELSMS3_00118</name>
</gene>
<dbReference type="Proteomes" id="UP000203589">
    <property type="component" value="Chromosome"/>
</dbReference>
<dbReference type="FunFam" id="3.40.50.720:FF:000084">
    <property type="entry name" value="Short-chain dehydrogenase reductase"/>
    <property type="match status" value="1"/>
</dbReference>
<evidence type="ECO:0000256" key="1">
    <source>
        <dbReference type="ARBA" id="ARBA00006484"/>
    </source>
</evidence>
<dbReference type="PRINTS" id="PR00081">
    <property type="entry name" value="GDHRDH"/>
</dbReference>
<dbReference type="EMBL" id="CP022540">
    <property type="protein sequence ID" value="ASP18844.1"/>
    <property type="molecule type" value="Genomic_DNA"/>
</dbReference>
<protein>
    <submittedName>
        <fullName evidence="5">3-ketoacyl-ACP reductase</fullName>
        <ecNumber evidence="5">1.1.1.-</ecNumber>
    </submittedName>
</protein>
<evidence type="ECO:0000256" key="2">
    <source>
        <dbReference type="ARBA" id="ARBA00023002"/>
    </source>
</evidence>
<dbReference type="RefSeq" id="WP_094033184.1">
    <property type="nucleotide sequence ID" value="NZ_CP022540.1"/>
</dbReference>
<evidence type="ECO:0000259" key="4">
    <source>
        <dbReference type="SMART" id="SM00822"/>
    </source>
</evidence>
<dbReference type="Pfam" id="PF00106">
    <property type="entry name" value="adh_short"/>
    <property type="match status" value="1"/>
</dbReference>
<dbReference type="EC" id="1.1.1.-" evidence="5"/>
<organism evidence="5 6">
    <name type="scientific">Antarctobacter heliothermus</name>
    <dbReference type="NCBI Taxonomy" id="74033"/>
    <lineage>
        <taxon>Bacteria</taxon>
        <taxon>Pseudomonadati</taxon>
        <taxon>Pseudomonadota</taxon>
        <taxon>Alphaproteobacteria</taxon>
        <taxon>Rhodobacterales</taxon>
        <taxon>Roseobacteraceae</taxon>
        <taxon>Antarctobacter</taxon>
    </lineage>
</organism>
<dbReference type="PRINTS" id="PR00080">
    <property type="entry name" value="SDRFAMILY"/>
</dbReference>
<name>A0A222DXZ6_9RHOB</name>
<dbReference type="PANTHER" id="PTHR43669:SF3">
    <property type="entry name" value="ALCOHOL DEHYDROGENASE, PUTATIVE (AFU_ORTHOLOGUE AFUA_3G03445)-RELATED"/>
    <property type="match status" value="1"/>
</dbReference>
<keyword evidence="6" id="KW-1185">Reference proteome</keyword>
<comment type="similarity">
    <text evidence="1 3">Belongs to the short-chain dehydrogenases/reductases (SDR) family.</text>
</comment>
<dbReference type="KEGG" id="aht:ANTHELSMS3_00118"/>
<dbReference type="SMART" id="SM00822">
    <property type="entry name" value="PKS_KR"/>
    <property type="match status" value="1"/>
</dbReference>
<evidence type="ECO:0000313" key="5">
    <source>
        <dbReference type="EMBL" id="ASP18844.1"/>
    </source>
</evidence>
<dbReference type="InterPro" id="IPR002347">
    <property type="entry name" value="SDR_fam"/>
</dbReference>
<keyword evidence="2 5" id="KW-0560">Oxidoreductase</keyword>
<dbReference type="InterPro" id="IPR036291">
    <property type="entry name" value="NAD(P)-bd_dom_sf"/>
</dbReference>
<evidence type="ECO:0000313" key="6">
    <source>
        <dbReference type="Proteomes" id="UP000203589"/>
    </source>
</evidence>
<dbReference type="InterPro" id="IPR057326">
    <property type="entry name" value="KR_dom"/>
</dbReference>
<dbReference type="OrthoDB" id="9810734at2"/>
<dbReference type="SUPFAM" id="SSF51735">
    <property type="entry name" value="NAD(P)-binding Rossmann-fold domains"/>
    <property type="match status" value="1"/>
</dbReference>
<feature type="domain" description="Ketoreductase" evidence="4">
    <location>
        <begin position="8"/>
        <end position="170"/>
    </location>
</feature>
<dbReference type="GO" id="GO:0016491">
    <property type="term" value="F:oxidoreductase activity"/>
    <property type="evidence" value="ECO:0007669"/>
    <property type="project" value="UniProtKB-KW"/>
</dbReference>
<dbReference type="CDD" id="cd05233">
    <property type="entry name" value="SDR_c"/>
    <property type="match status" value="1"/>
</dbReference>
<evidence type="ECO:0000256" key="3">
    <source>
        <dbReference type="RuleBase" id="RU000363"/>
    </source>
</evidence>
<dbReference type="AlphaFoldDB" id="A0A222DXZ6"/>
<reference evidence="5 6" key="1">
    <citation type="submission" date="2017-07" db="EMBL/GenBank/DDBJ databases">
        <title>Genome Sequence of Antarctobacter heliothermus Strain SMS3 Isolated from a culture of the Diatom Skeletonema marinoi.</title>
        <authorList>
            <person name="Topel M."/>
            <person name="Pinder M.I.M."/>
            <person name="Johansson O.N."/>
            <person name="Kourtchenko O."/>
            <person name="Godhe A."/>
            <person name="Clarke A.K."/>
        </authorList>
    </citation>
    <scope>NUCLEOTIDE SEQUENCE [LARGE SCALE GENOMIC DNA]</scope>
    <source>
        <strain evidence="5 6">SMS3</strain>
    </source>
</reference>
<accession>A0A222DXZ6</accession>
<sequence>MSGSLHDKTVMITGASRGIGAEAARAFAAQGARVALVARTAEAIADLAGEIGPQAVAIPCDIARYWEVEKAVSNCVGAHGGLDILVNNAGVIEPVSRLAEADPKAWGEVIDINLKGVFHGMRAALPVMLAAGGGTVLTIGSGAAHGPVEGWSHYCSSKAGALMLTRMLDKEYNQQGIRALSLSPGTVATQMQREIKASGINPISQLDWSDHIPPEWVARALVWMCSDAAEAYLGGEISLRDESVRAAVGLT</sequence>
<dbReference type="Gene3D" id="3.40.50.720">
    <property type="entry name" value="NAD(P)-binding Rossmann-like Domain"/>
    <property type="match status" value="1"/>
</dbReference>